<dbReference type="InterPro" id="IPR016755">
    <property type="entry name" value="UCP019302"/>
</dbReference>
<name>A0A941I6G6_9BURK</name>
<comment type="caution">
    <text evidence="1">The sequence shown here is derived from an EMBL/GenBank/DDBJ whole genome shotgun (WGS) entry which is preliminary data.</text>
</comment>
<accession>A0A941I6G6</accession>
<dbReference type="PIRSF" id="PIRSF019302">
    <property type="entry name" value="UCP019302"/>
    <property type="match status" value="1"/>
</dbReference>
<dbReference type="Pfam" id="PF10084">
    <property type="entry name" value="DUF2322"/>
    <property type="match status" value="1"/>
</dbReference>
<evidence type="ECO:0000313" key="2">
    <source>
        <dbReference type="Proteomes" id="UP000680067"/>
    </source>
</evidence>
<protein>
    <submittedName>
        <fullName evidence="1">DUF2322 family protein</fullName>
    </submittedName>
</protein>
<reference evidence="1" key="1">
    <citation type="submission" date="2021-04" db="EMBL/GenBank/DDBJ databases">
        <title>novel species isolated from subtropical streams in China.</title>
        <authorList>
            <person name="Lu H."/>
        </authorList>
    </citation>
    <scope>NUCLEOTIDE SEQUENCE</scope>
    <source>
        <strain evidence="1">LFS511W</strain>
    </source>
</reference>
<gene>
    <name evidence="1" type="ORF">KDM89_17105</name>
</gene>
<keyword evidence="2" id="KW-1185">Reference proteome</keyword>
<dbReference type="AlphaFoldDB" id="A0A941I6G6"/>
<dbReference type="EMBL" id="JAGSPN010000015">
    <property type="protein sequence ID" value="MBR7783867.1"/>
    <property type="molecule type" value="Genomic_DNA"/>
</dbReference>
<proteinExistence type="predicted"/>
<evidence type="ECO:0000313" key="1">
    <source>
        <dbReference type="EMBL" id="MBR7783867.1"/>
    </source>
</evidence>
<organism evidence="1 2">
    <name type="scientific">Undibacterium luofuense</name>
    <dbReference type="NCBI Taxonomy" id="2828733"/>
    <lineage>
        <taxon>Bacteria</taxon>
        <taxon>Pseudomonadati</taxon>
        <taxon>Pseudomonadota</taxon>
        <taxon>Betaproteobacteria</taxon>
        <taxon>Burkholderiales</taxon>
        <taxon>Oxalobacteraceae</taxon>
        <taxon>Undibacterium</taxon>
    </lineage>
</organism>
<sequence length="104" mass="11341">MQFAERLATLPAIDHLRGLRLKDGDQVIAEILNQPGSAGSVRVYHALFQQFGSISKEAAETGINWYAEHTADAHQHPGKHPNIDRLIAISAGQLPVLQVELIPA</sequence>
<dbReference type="Proteomes" id="UP000680067">
    <property type="component" value="Unassembled WGS sequence"/>
</dbReference>